<proteinExistence type="predicted"/>
<keyword evidence="2" id="KW-1185">Reference proteome</keyword>
<name>A0AAV0YI25_VICFA</name>
<evidence type="ECO:0000313" key="2">
    <source>
        <dbReference type="Proteomes" id="UP001157006"/>
    </source>
</evidence>
<accession>A0AAV0YI25</accession>
<dbReference type="EMBL" id="CATIWC010002421">
    <property type="protein sequence ID" value="CAI8584813.1"/>
    <property type="molecule type" value="Genomic_DNA"/>
</dbReference>
<organism evidence="1 2">
    <name type="scientific">Vicia faba</name>
    <name type="common">Broad bean</name>
    <name type="synonym">Faba vulgaris</name>
    <dbReference type="NCBI Taxonomy" id="3906"/>
    <lineage>
        <taxon>Eukaryota</taxon>
        <taxon>Viridiplantae</taxon>
        <taxon>Streptophyta</taxon>
        <taxon>Embryophyta</taxon>
        <taxon>Tracheophyta</taxon>
        <taxon>Spermatophyta</taxon>
        <taxon>Magnoliopsida</taxon>
        <taxon>eudicotyledons</taxon>
        <taxon>Gunneridae</taxon>
        <taxon>Pentapetalae</taxon>
        <taxon>rosids</taxon>
        <taxon>fabids</taxon>
        <taxon>Fabales</taxon>
        <taxon>Fabaceae</taxon>
        <taxon>Papilionoideae</taxon>
        <taxon>50 kb inversion clade</taxon>
        <taxon>NPAAA clade</taxon>
        <taxon>Hologalegina</taxon>
        <taxon>IRL clade</taxon>
        <taxon>Fabeae</taxon>
        <taxon>Vicia</taxon>
    </lineage>
</organism>
<gene>
    <name evidence="1" type="ORF">VFH_U093840</name>
</gene>
<sequence length="124" mass="13610">MMWNIGVLRGMGLTQVMVHLHRETTPSSLFFQPRTALPSSLSDTKLLFVSTFNHRGDSNPSRLRHLRFEFVVSIIISIDSASVSCSTLIIAASPSSSTSSYSFASPNRNTVMISLINIFVSAES</sequence>
<protein>
    <submittedName>
        <fullName evidence="1">Uncharacterized protein</fullName>
    </submittedName>
</protein>
<evidence type="ECO:0000313" key="1">
    <source>
        <dbReference type="EMBL" id="CAI8584813.1"/>
    </source>
</evidence>
<dbReference type="AlphaFoldDB" id="A0AAV0YI25"/>
<dbReference type="Proteomes" id="UP001157006">
    <property type="component" value="Unassembled WGS sequence"/>
</dbReference>
<reference evidence="1 2" key="1">
    <citation type="submission" date="2023-01" db="EMBL/GenBank/DDBJ databases">
        <authorList>
            <person name="Kreplak J."/>
        </authorList>
    </citation>
    <scope>NUCLEOTIDE SEQUENCE [LARGE SCALE GENOMIC DNA]</scope>
</reference>
<comment type="caution">
    <text evidence="1">The sequence shown here is derived from an EMBL/GenBank/DDBJ whole genome shotgun (WGS) entry which is preliminary data.</text>
</comment>